<dbReference type="EMBL" id="SLWL01000001">
    <property type="protein sequence ID" value="TCO15891.1"/>
    <property type="molecule type" value="Genomic_DNA"/>
</dbReference>
<protein>
    <recommendedName>
        <fullName evidence="3">7-cyano-7-deazaguanine synthase in queuosine biosynthesis</fullName>
    </recommendedName>
</protein>
<dbReference type="AlphaFoldDB" id="A0A4R2GXD8"/>
<reference evidence="1 2" key="1">
    <citation type="submission" date="2019-03" db="EMBL/GenBank/DDBJ databases">
        <title>Genomic Encyclopedia of Type Strains, Phase IV (KMG-IV): sequencing the most valuable type-strain genomes for metagenomic binning, comparative biology and taxonomic classification.</title>
        <authorList>
            <person name="Goeker M."/>
        </authorList>
    </citation>
    <scope>NUCLEOTIDE SEQUENCE [LARGE SCALE GENOMIC DNA]</scope>
    <source>
        <strain evidence="1 2">DSM 22958</strain>
    </source>
</reference>
<evidence type="ECO:0008006" key="3">
    <source>
        <dbReference type="Google" id="ProtNLM"/>
    </source>
</evidence>
<gene>
    <name evidence="1" type="ORF">EV666_101140</name>
</gene>
<keyword evidence="2" id="KW-1185">Reference proteome</keyword>
<accession>A0A4R2GXD8</accession>
<dbReference type="OrthoDB" id="5413327at2"/>
<name>A0A4R2GXD8_9HYPH</name>
<sequence>MDLVLNFEQRRRGNDTRRLVKLSLPGLPDWVAKEGIYFDIVGAVRVPEPLVLDGFLFCFLQFAMERAKRFVIKGPVSARALRNARIYQEAWHKWLPEKYRPVDIVVEKIVPEWRFAFRRRGRAISAFSGGVDATFTALRHAHRATGSGAHNLDAVLMVHGFDVLIENDDGFDKLVQRTAPLLSELGLELNIIRTNARVGYLQNWEETFGAHAACALHQFSHRYDYGLLGSSEPYSHMVNARGSTPSTDYLLSGDDLEIVHEGAGFSRTEKVALISGHPVARKTVKVCWEGKEQHTNCGECEKCIRTRLNFIAVGDRNPPCFDNNFQSDSIKGINVRSKIILTELETIAEYMAARGINADWVSELHAKIAEGRSLFP</sequence>
<evidence type="ECO:0000313" key="2">
    <source>
        <dbReference type="Proteomes" id="UP000294881"/>
    </source>
</evidence>
<dbReference type="RefSeq" id="WP_132001417.1">
    <property type="nucleotide sequence ID" value="NZ_JBHUNN010000002.1"/>
</dbReference>
<evidence type="ECO:0000313" key="1">
    <source>
        <dbReference type="EMBL" id="TCO15891.1"/>
    </source>
</evidence>
<proteinExistence type="predicted"/>
<organism evidence="1 2">
    <name type="scientific">Camelimonas lactis</name>
    <dbReference type="NCBI Taxonomy" id="659006"/>
    <lineage>
        <taxon>Bacteria</taxon>
        <taxon>Pseudomonadati</taxon>
        <taxon>Pseudomonadota</taxon>
        <taxon>Alphaproteobacteria</taxon>
        <taxon>Hyphomicrobiales</taxon>
        <taxon>Chelatococcaceae</taxon>
        <taxon>Camelimonas</taxon>
    </lineage>
</organism>
<dbReference type="Proteomes" id="UP000294881">
    <property type="component" value="Unassembled WGS sequence"/>
</dbReference>
<comment type="caution">
    <text evidence="1">The sequence shown here is derived from an EMBL/GenBank/DDBJ whole genome shotgun (WGS) entry which is preliminary data.</text>
</comment>